<accession>A0AAW1LVK0</accession>
<dbReference type="PANTHER" id="PTHR37984:SF5">
    <property type="entry name" value="PROTEIN NYNRIN-LIKE"/>
    <property type="match status" value="1"/>
</dbReference>
<dbReference type="GO" id="GO:0015074">
    <property type="term" value="P:DNA integration"/>
    <property type="evidence" value="ECO:0007669"/>
    <property type="project" value="InterPro"/>
</dbReference>
<evidence type="ECO:0000259" key="1">
    <source>
        <dbReference type="PROSITE" id="PS50994"/>
    </source>
</evidence>
<dbReference type="GO" id="GO:0003968">
    <property type="term" value="F:RNA-directed RNA polymerase activity"/>
    <property type="evidence" value="ECO:0007669"/>
    <property type="project" value="InterPro"/>
</dbReference>
<dbReference type="Pfam" id="PF00665">
    <property type="entry name" value="rve"/>
    <property type="match status" value="1"/>
</dbReference>
<dbReference type="PROSITE" id="PS50994">
    <property type="entry name" value="INTEGRASE"/>
    <property type="match status" value="1"/>
</dbReference>
<dbReference type="Gene3D" id="3.30.420.10">
    <property type="entry name" value="Ribonuclease H-like superfamily/Ribonuclease H"/>
    <property type="match status" value="1"/>
</dbReference>
<name>A0AAW1LVK0_POPJA</name>
<proteinExistence type="predicted"/>
<dbReference type="GO" id="GO:0004482">
    <property type="term" value="F:mRNA 5'-cap (guanine-N7-)-methyltransferase activity"/>
    <property type="evidence" value="ECO:0007669"/>
    <property type="project" value="InterPro"/>
</dbReference>
<sequence length="489" mass="56944">MGSYKNINFPFQLISADLLGPYPRSQNGNQYLLVVVDWFTKYCLVHPLAKATSKAITKFLENQVFLVYGVPQIFVCDNGPQFRSSEFQNLMKEYKVQKVWYNARYHPQINATERQNRVIVTAIRSYVGQNHRTWDKSIHKVAQAIRLAKHDVTKLSPAFLTFGRNIPVSGDCYGESFFDFIKLWDSYTISTICKVRDADVGHNSLFDEISAELAKFPDHGSIKQEILKIWNATDDPDIMIRLKLELSTLNKNFGHPVIDDLQGMHKLEEITSKLYLVPPELHLELRGEFNFQFSKGYYRKNKKWPLLQFITIPPTVLLKAYNQNLWLNKREEESLTSSDWTCFKFQKNFDYDTSIDTTELLSDKSCAMPLSHWTQTYDHCAFHLLHGQSKPRLDIQPTRVILRYLKGHKGEVNEIKEEIENNTLDTNNDIGILCRKERELKREGRLFVRLTYRARLEQTASESNIAKFIFPYIRQQTMSDSETGVAKKK</sequence>
<dbReference type="Pfam" id="PF00946">
    <property type="entry name" value="Mononeg_RNA_pol"/>
    <property type="match status" value="1"/>
</dbReference>
<dbReference type="AlphaFoldDB" id="A0AAW1LVK0"/>
<gene>
    <name evidence="2" type="ORF">QE152_g10687</name>
</gene>
<feature type="domain" description="Integrase catalytic" evidence="1">
    <location>
        <begin position="6"/>
        <end position="165"/>
    </location>
</feature>
<dbReference type="InterPro" id="IPR036397">
    <property type="entry name" value="RNaseH_sf"/>
</dbReference>
<keyword evidence="3" id="KW-1185">Reference proteome</keyword>
<dbReference type="InterPro" id="IPR012337">
    <property type="entry name" value="RNaseH-like_sf"/>
</dbReference>
<evidence type="ECO:0000313" key="3">
    <source>
        <dbReference type="Proteomes" id="UP001458880"/>
    </source>
</evidence>
<dbReference type="Proteomes" id="UP001458880">
    <property type="component" value="Unassembled WGS sequence"/>
</dbReference>
<dbReference type="InterPro" id="IPR050951">
    <property type="entry name" value="Retrovirus_Pol_polyprotein"/>
</dbReference>
<dbReference type="GO" id="GO:0003676">
    <property type="term" value="F:nucleic acid binding"/>
    <property type="evidence" value="ECO:0007669"/>
    <property type="project" value="InterPro"/>
</dbReference>
<dbReference type="EMBL" id="JASPKY010000099">
    <property type="protein sequence ID" value="KAK9737475.1"/>
    <property type="molecule type" value="Genomic_DNA"/>
</dbReference>
<protein>
    <submittedName>
        <fullName evidence="2">Integrase core domain</fullName>
    </submittedName>
</protein>
<dbReference type="GO" id="GO:0005524">
    <property type="term" value="F:ATP binding"/>
    <property type="evidence" value="ECO:0007669"/>
    <property type="project" value="InterPro"/>
</dbReference>
<dbReference type="PANTHER" id="PTHR37984">
    <property type="entry name" value="PROTEIN CBG26694"/>
    <property type="match status" value="1"/>
</dbReference>
<reference evidence="2 3" key="1">
    <citation type="journal article" date="2024" name="BMC Genomics">
        <title>De novo assembly and annotation of Popillia japonica's genome with initial clues to its potential as an invasive pest.</title>
        <authorList>
            <person name="Cucini C."/>
            <person name="Boschi S."/>
            <person name="Funari R."/>
            <person name="Cardaioli E."/>
            <person name="Iannotti N."/>
            <person name="Marturano G."/>
            <person name="Paoli F."/>
            <person name="Bruttini M."/>
            <person name="Carapelli A."/>
            <person name="Frati F."/>
            <person name="Nardi F."/>
        </authorList>
    </citation>
    <scope>NUCLEOTIDE SEQUENCE [LARGE SCALE GENOMIC DNA]</scope>
    <source>
        <strain evidence="2">DMR45628</strain>
    </source>
</reference>
<dbReference type="SUPFAM" id="SSF53098">
    <property type="entry name" value="Ribonuclease H-like"/>
    <property type="match status" value="1"/>
</dbReference>
<organism evidence="2 3">
    <name type="scientific">Popillia japonica</name>
    <name type="common">Japanese beetle</name>
    <dbReference type="NCBI Taxonomy" id="7064"/>
    <lineage>
        <taxon>Eukaryota</taxon>
        <taxon>Metazoa</taxon>
        <taxon>Ecdysozoa</taxon>
        <taxon>Arthropoda</taxon>
        <taxon>Hexapoda</taxon>
        <taxon>Insecta</taxon>
        <taxon>Pterygota</taxon>
        <taxon>Neoptera</taxon>
        <taxon>Endopterygota</taxon>
        <taxon>Coleoptera</taxon>
        <taxon>Polyphaga</taxon>
        <taxon>Scarabaeiformia</taxon>
        <taxon>Scarabaeidae</taxon>
        <taxon>Rutelinae</taxon>
        <taxon>Popillia</taxon>
    </lineage>
</organism>
<comment type="caution">
    <text evidence="2">The sequence shown here is derived from an EMBL/GenBank/DDBJ whole genome shotgun (WGS) entry which is preliminary data.</text>
</comment>
<dbReference type="InterPro" id="IPR001584">
    <property type="entry name" value="Integrase_cat-core"/>
</dbReference>
<dbReference type="InterPro" id="IPR014023">
    <property type="entry name" value="Mononeg_RNA_pol_cat"/>
</dbReference>
<evidence type="ECO:0000313" key="2">
    <source>
        <dbReference type="EMBL" id="KAK9737475.1"/>
    </source>
</evidence>